<evidence type="ECO:0000313" key="1">
    <source>
        <dbReference type="EMBL" id="KAH1169709.1"/>
    </source>
</evidence>
<name>A0A9D4ATC6_9SAUR</name>
<dbReference type="EMBL" id="JAHDVG010000484">
    <property type="protein sequence ID" value="KAH1169709.1"/>
    <property type="molecule type" value="Genomic_DNA"/>
</dbReference>
<protein>
    <submittedName>
        <fullName evidence="1">Uncharacterized protein</fullName>
    </submittedName>
</protein>
<evidence type="ECO:0000313" key="2">
    <source>
        <dbReference type="Proteomes" id="UP000827986"/>
    </source>
</evidence>
<accession>A0A9D4ATC6</accession>
<organism evidence="1 2">
    <name type="scientific">Mauremys mutica</name>
    <name type="common">yellowpond turtle</name>
    <dbReference type="NCBI Taxonomy" id="74926"/>
    <lineage>
        <taxon>Eukaryota</taxon>
        <taxon>Metazoa</taxon>
        <taxon>Chordata</taxon>
        <taxon>Craniata</taxon>
        <taxon>Vertebrata</taxon>
        <taxon>Euteleostomi</taxon>
        <taxon>Archelosauria</taxon>
        <taxon>Testudinata</taxon>
        <taxon>Testudines</taxon>
        <taxon>Cryptodira</taxon>
        <taxon>Durocryptodira</taxon>
        <taxon>Testudinoidea</taxon>
        <taxon>Geoemydidae</taxon>
        <taxon>Geoemydinae</taxon>
        <taxon>Mauremys</taxon>
    </lineage>
</organism>
<dbReference type="Proteomes" id="UP000827986">
    <property type="component" value="Unassembled WGS sequence"/>
</dbReference>
<reference evidence="1" key="1">
    <citation type="submission" date="2021-09" db="EMBL/GenBank/DDBJ databases">
        <title>The genome of Mauremys mutica provides insights into the evolution of semi-aquatic lifestyle.</title>
        <authorList>
            <person name="Gong S."/>
            <person name="Gao Y."/>
        </authorList>
    </citation>
    <scope>NUCLEOTIDE SEQUENCE</scope>
    <source>
        <strain evidence="1">MM-2020</strain>
        <tissue evidence="1">Muscle</tissue>
    </source>
</reference>
<sequence>MQELRLAYNSLSHETKDLSRVRKRHCEFTLSKALSASSKMIARKFLECWCTAITLINGVLSEPCLFLNKSHLFGGELHHSLLFQVLDNIFERIFISVLIKEMGYSC</sequence>
<keyword evidence="2" id="KW-1185">Reference proteome</keyword>
<dbReference type="AlphaFoldDB" id="A0A9D4ATC6"/>
<comment type="caution">
    <text evidence="1">The sequence shown here is derived from an EMBL/GenBank/DDBJ whole genome shotgun (WGS) entry which is preliminary data.</text>
</comment>
<proteinExistence type="predicted"/>
<gene>
    <name evidence="1" type="ORF">KIL84_000694</name>
</gene>